<dbReference type="InterPro" id="IPR036388">
    <property type="entry name" value="WH-like_DNA-bd_sf"/>
</dbReference>
<dbReference type="InterPro" id="IPR000719">
    <property type="entry name" value="Prot_kinase_dom"/>
</dbReference>
<feature type="domain" description="HTH luxR-type" evidence="6">
    <location>
        <begin position="1003"/>
        <end position="1068"/>
    </location>
</feature>
<evidence type="ECO:0000313" key="8">
    <source>
        <dbReference type="Proteomes" id="UP000638263"/>
    </source>
</evidence>
<name>A0A917RXB7_9NOCA</name>
<evidence type="ECO:0008006" key="9">
    <source>
        <dbReference type="Google" id="ProtNLM"/>
    </source>
</evidence>
<dbReference type="GO" id="GO:0003677">
    <property type="term" value="F:DNA binding"/>
    <property type="evidence" value="ECO:0007669"/>
    <property type="project" value="InterPro"/>
</dbReference>
<dbReference type="PRINTS" id="PR00038">
    <property type="entry name" value="HTHLUXR"/>
</dbReference>
<feature type="domain" description="Protein kinase" evidence="5">
    <location>
        <begin position="9"/>
        <end position="274"/>
    </location>
</feature>
<proteinExistence type="predicted"/>
<keyword evidence="1 3" id="KW-0547">Nucleotide-binding</keyword>
<dbReference type="InterPro" id="IPR017441">
    <property type="entry name" value="Protein_kinase_ATP_BS"/>
</dbReference>
<keyword evidence="8" id="KW-1185">Reference proteome</keyword>
<dbReference type="Gene3D" id="1.10.510.10">
    <property type="entry name" value="Transferase(Phosphotransferase) domain 1"/>
    <property type="match status" value="1"/>
</dbReference>
<dbReference type="InterPro" id="IPR058852">
    <property type="entry name" value="HTH_77"/>
</dbReference>
<dbReference type="PRINTS" id="PR00364">
    <property type="entry name" value="DISEASERSIST"/>
</dbReference>
<dbReference type="SMART" id="SM00220">
    <property type="entry name" value="S_TKc"/>
    <property type="match status" value="1"/>
</dbReference>
<dbReference type="CDD" id="cd14014">
    <property type="entry name" value="STKc_PknB_like"/>
    <property type="match status" value="1"/>
</dbReference>
<dbReference type="PROSITE" id="PS50011">
    <property type="entry name" value="PROTEIN_KINASE_DOM"/>
    <property type="match status" value="1"/>
</dbReference>
<evidence type="ECO:0000256" key="1">
    <source>
        <dbReference type="ARBA" id="ARBA00022741"/>
    </source>
</evidence>
<dbReference type="PROSITE" id="PS00107">
    <property type="entry name" value="PROTEIN_KINASE_ATP"/>
    <property type="match status" value="1"/>
</dbReference>
<evidence type="ECO:0000256" key="4">
    <source>
        <dbReference type="SAM" id="MobiDB-lite"/>
    </source>
</evidence>
<gene>
    <name evidence="7" type="ORF">GCM10011588_65950</name>
</gene>
<dbReference type="SUPFAM" id="SSF56112">
    <property type="entry name" value="Protein kinase-like (PK-like)"/>
    <property type="match status" value="1"/>
</dbReference>
<dbReference type="SMART" id="SM00421">
    <property type="entry name" value="HTH_LUXR"/>
    <property type="match status" value="1"/>
</dbReference>
<dbReference type="InterPro" id="IPR011009">
    <property type="entry name" value="Kinase-like_dom_sf"/>
</dbReference>
<dbReference type="PROSITE" id="PS00108">
    <property type="entry name" value="PROTEIN_KINASE_ST"/>
    <property type="match status" value="1"/>
</dbReference>
<evidence type="ECO:0000259" key="6">
    <source>
        <dbReference type="PROSITE" id="PS50043"/>
    </source>
</evidence>
<dbReference type="SUPFAM" id="SSF48452">
    <property type="entry name" value="TPR-like"/>
    <property type="match status" value="1"/>
</dbReference>
<reference evidence="7" key="1">
    <citation type="journal article" date="2014" name="Int. J. Syst. Evol. Microbiol.">
        <title>Complete genome sequence of Corynebacterium casei LMG S-19264T (=DSM 44701T), isolated from a smear-ripened cheese.</title>
        <authorList>
            <consortium name="US DOE Joint Genome Institute (JGI-PGF)"/>
            <person name="Walter F."/>
            <person name="Albersmeier A."/>
            <person name="Kalinowski J."/>
            <person name="Ruckert C."/>
        </authorList>
    </citation>
    <scope>NUCLEOTIDE SEQUENCE</scope>
    <source>
        <strain evidence="7">CGMCC 4.3508</strain>
    </source>
</reference>
<dbReference type="SUPFAM" id="SSF52540">
    <property type="entry name" value="P-loop containing nucleoside triphosphate hydrolases"/>
    <property type="match status" value="1"/>
</dbReference>
<keyword evidence="2 3" id="KW-0067">ATP-binding</keyword>
<comment type="caution">
    <text evidence="7">The sequence shown here is derived from an EMBL/GenBank/DDBJ whole genome shotgun (WGS) entry which is preliminary data.</text>
</comment>
<dbReference type="AlphaFoldDB" id="A0A917RXB7"/>
<dbReference type="PANTHER" id="PTHR47691">
    <property type="entry name" value="REGULATOR-RELATED"/>
    <property type="match status" value="1"/>
</dbReference>
<feature type="binding site" evidence="3">
    <location>
        <position position="38"/>
    </location>
    <ligand>
        <name>ATP</name>
        <dbReference type="ChEBI" id="CHEBI:30616"/>
    </ligand>
</feature>
<dbReference type="Pfam" id="PF00931">
    <property type="entry name" value="NB-ARC"/>
    <property type="match status" value="1"/>
</dbReference>
<dbReference type="GO" id="GO:0006355">
    <property type="term" value="P:regulation of DNA-templated transcription"/>
    <property type="evidence" value="ECO:0007669"/>
    <property type="project" value="InterPro"/>
</dbReference>
<evidence type="ECO:0000256" key="3">
    <source>
        <dbReference type="PROSITE-ProRule" id="PRU10141"/>
    </source>
</evidence>
<dbReference type="Gene3D" id="1.25.40.10">
    <property type="entry name" value="Tetratricopeptide repeat domain"/>
    <property type="match status" value="1"/>
</dbReference>
<dbReference type="InterPro" id="IPR016032">
    <property type="entry name" value="Sig_transdc_resp-reg_C-effctor"/>
</dbReference>
<dbReference type="SUPFAM" id="SSF46894">
    <property type="entry name" value="C-terminal effector domain of the bipartite response regulators"/>
    <property type="match status" value="1"/>
</dbReference>
<dbReference type="PROSITE" id="PS50043">
    <property type="entry name" value="HTH_LUXR_2"/>
    <property type="match status" value="1"/>
</dbReference>
<dbReference type="Gene3D" id="3.40.50.300">
    <property type="entry name" value="P-loop containing nucleotide triphosphate hydrolases"/>
    <property type="match status" value="1"/>
</dbReference>
<dbReference type="InterPro" id="IPR027417">
    <property type="entry name" value="P-loop_NTPase"/>
</dbReference>
<evidence type="ECO:0000313" key="7">
    <source>
        <dbReference type="EMBL" id="GGL42006.1"/>
    </source>
</evidence>
<dbReference type="InterPro" id="IPR008271">
    <property type="entry name" value="Ser/Thr_kinase_AS"/>
</dbReference>
<dbReference type="GO" id="GO:0004672">
    <property type="term" value="F:protein kinase activity"/>
    <property type="evidence" value="ECO:0007669"/>
    <property type="project" value="InterPro"/>
</dbReference>
<dbReference type="Proteomes" id="UP000638263">
    <property type="component" value="Unassembled WGS sequence"/>
</dbReference>
<protein>
    <recommendedName>
        <fullName evidence="9">Non-specific serine/threonine protein kinase</fullName>
    </recommendedName>
</protein>
<accession>A0A917RXB7</accession>
<sequence>MAELDAVGFEAATEIGRGGFGVVYRCVQESLDRTVAVKVLAVESDADNHARFIREQRAMGRLTGHPNIVTVLGEGVTRTGRPYLVTPYYPLGSLEGWLRLHGPLPAEEVLRFGVKLAGALECAHLAGMVHRDVKPGNILLTDYGEPALTDFGIAHIAGGFRTAAGTVTGSPAFTAPEVLEGEAPTPGADVYGLGATMFCALTGHAAFERRSGEKMVTQFLRITSQPLPDLREHGVAADVSEVVEAAMNRDFRERPSAADLGEAIREVQRRHGYAVADMALQNQPTPERHGEGPRALPPRSPIGGRSGNLPLELTGLVDRRSEVAEVKNLLSTSRLVTVAGTGGVGKTRLALRVATRVKRDFAGVWWIDLTDVSERSILVDAVAASVGVRDESVRPVLEVLVEFLCPRDVLLVLDNCEQLVAAVAELDEVLLKACPGLRILVTSREPLNIAGEAVVRLSPLTVPDPSREPTLLGLPRFDALTLFAERAAAAVPGFELDEDNKGAVAQICARLEGLPLAIELAAARLRAMSPQQILERLDDRFPVLTRGASRTAPARQQTLRLCIDWSYDLCTPAEQQLWTQLSVFAGSCELDAVEGVCDIDPAPRSLLDVLSSLVDKSILVREESGPVVRFRMLEMLRKYGRQELQKSGRYREIRRRHRDWYRRMVSDAAAGWISEQQPGWIARIEREQPNLRDALEGCLSEDTEEAAEAGLRIAAGLYEFWHFRGLYGEGRSWLSRVLACSGADAPRARIEALCAGSKLASVHSDFRQATALLEEARALAGPQPAAMVRAQFAYSEGLLALSRGDAESASSRFEYAVELTGSDPTNHLRINALTLLAWAHEVRGDAARASEYWRGILAVTEPRGELLHRGAALRGLGVTAWRQGERDRAEHYLAEALRVNGGLNNQLLTVFCLEALAWIVDIPAGAERAAVLMGAAQGLWPTGSRVMTVFHNLARFHEECERRARESSGDRRFDVAYERGQAMDMETAVAYALGEKATDRAARSGPVVKLTKRERQVAELVARGLSNKQIATKLVVSPRTAQGHVENILAKLGFTSRAQIAAWIVENAEH</sequence>
<dbReference type="Pfam" id="PF00069">
    <property type="entry name" value="Pkinase"/>
    <property type="match status" value="1"/>
</dbReference>
<dbReference type="CDD" id="cd06170">
    <property type="entry name" value="LuxR_C_like"/>
    <property type="match status" value="1"/>
</dbReference>
<dbReference type="Gene3D" id="1.10.10.10">
    <property type="entry name" value="Winged helix-like DNA-binding domain superfamily/Winged helix DNA-binding domain"/>
    <property type="match status" value="1"/>
</dbReference>
<dbReference type="Pfam" id="PF00196">
    <property type="entry name" value="GerE"/>
    <property type="match status" value="1"/>
</dbReference>
<dbReference type="EMBL" id="BMMH01000029">
    <property type="protein sequence ID" value="GGL42006.1"/>
    <property type="molecule type" value="Genomic_DNA"/>
</dbReference>
<evidence type="ECO:0000259" key="5">
    <source>
        <dbReference type="PROSITE" id="PS50011"/>
    </source>
</evidence>
<reference evidence="7" key="2">
    <citation type="submission" date="2020-09" db="EMBL/GenBank/DDBJ databases">
        <authorList>
            <person name="Sun Q."/>
            <person name="Zhou Y."/>
        </authorList>
    </citation>
    <scope>NUCLEOTIDE SEQUENCE</scope>
    <source>
        <strain evidence="7">CGMCC 4.3508</strain>
    </source>
</reference>
<evidence type="ECO:0000256" key="2">
    <source>
        <dbReference type="ARBA" id="ARBA00022840"/>
    </source>
</evidence>
<dbReference type="GO" id="GO:0005524">
    <property type="term" value="F:ATP binding"/>
    <property type="evidence" value="ECO:0007669"/>
    <property type="project" value="UniProtKB-UniRule"/>
</dbReference>
<feature type="region of interest" description="Disordered" evidence="4">
    <location>
        <begin position="282"/>
        <end position="307"/>
    </location>
</feature>
<dbReference type="InterPro" id="IPR011990">
    <property type="entry name" value="TPR-like_helical_dom_sf"/>
</dbReference>
<dbReference type="InterPro" id="IPR002182">
    <property type="entry name" value="NB-ARC"/>
</dbReference>
<dbReference type="GO" id="GO:0043531">
    <property type="term" value="F:ADP binding"/>
    <property type="evidence" value="ECO:0007669"/>
    <property type="project" value="InterPro"/>
</dbReference>
<dbReference type="Pfam" id="PF25872">
    <property type="entry name" value="HTH_77"/>
    <property type="match status" value="1"/>
</dbReference>
<organism evidence="7 8">
    <name type="scientific">Nocardia jinanensis</name>
    <dbReference type="NCBI Taxonomy" id="382504"/>
    <lineage>
        <taxon>Bacteria</taxon>
        <taxon>Bacillati</taxon>
        <taxon>Actinomycetota</taxon>
        <taxon>Actinomycetes</taxon>
        <taxon>Mycobacteriales</taxon>
        <taxon>Nocardiaceae</taxon>
        <taxon>Nocardia</taxon>
    </lineage>
</organism>
<dbReference type="InterPro" id="IPR000792">
    <property type="entry name" value="Tscrpt_reg_LuxR_C"/>
</dbReference>
<dbReference type="PANTHER" id="PTHR47691:SF3">
    <property type="entry name" value="HTH-TYPE TRANSCRIPTIONAL REGULATOR RV0890C-RELATED"/>
    <property type="match status" value="1"/>
</dbReference>